<dbReference type="GO" id="GO:0016491">
    <property type="term" value="F:oxidoreductase activity"/>
    <property type="evidence" value="ECO:0007669"/>
    <property type="project" value="UniProtKB-KW"/>
</dbReference>
<dbReference type="Pfam" id="PF03171">
    <property type="entry name" value="2OG-FeII_Oxy"/>
    <property type="match status" value="1"/>
</dbReference>
<gene>
    <name evidence="7" type="ORF">BDA96_10G071200</name>
</gene>
<keyword evidence="3 5" id="KW-0560">Oxidoreductase</keyword>
<evidence type="ECO:0000256" key="1">
    <source>
        <dbReference type="ARBA" id="ARBA00008056"/>
    </source>
</evidence>
<dbReference type="EMBL" id="CM027689">
    <property type="protein sequence ID" value="KAG0513089.1"/>
    <property type="molecule type" value="Genomic_DNA"/>
</dbReference>
<dbReference type="Proteomes" id="UP000807115">
    <property type="component" value="Chromosome 10"/>
</dbReference>
<evidence type="ECO:0000256" key="4">
    <source>
        <dbReference type="ARBA" id="ARBA00023004"/>
    </source>
</evidence>
<evidence type="ECO:0000313" key="7">
    <source>
        <dbReference type="EMBL" id="KAG0513089.1"/>
    </source>
</evidence>
<dbReference type="FunFam" id="2.60.120.330:FF:000018">
    <property type="entry name" value="2-oxoglutarate (2OG) and Fe(II)-dependent oxygenase superfamily protein"/>
    <property type="match status" value="1"/>
</dbReference>
<dbReference type="PANTHER" id="PTHR47991">
    <property type="entry name" value="OXOGLUTARATE/IRON-DEPENDENT DIOXYGENASE"/>
    <property type="match status" value="1"/>
</dbReference>
<comment type="caution">
    <text evidence="7">The sequence shown here is derived from an EMBL/GenBank/DDBJ whole genome shotgun (WGS) entry which is preliminary data.</text>
</comment>
<comment type="similarity">
    <text evidence="1 5">Belongs to the iron/ascorbate-dependent oxidoreductase family.</text>
</comment>
<proteinExistence type="inferred from homology"/>
<sequence length="363" mass="40564">MEGAGEEARPVLLPPVQELAGQLGAAADVPARYVARAGAGNDDDRKATETAPVPAIDLARLCQPGGDGGAADEASKLRLALQSWGLFLVTNHGMEASLMDAMMDASREFFRQPLQERQKHSNMIDGKHFQIEGYGNDWAPSESEEQVLDWTDRLYLKVEPQEDRKLDLWPTCLRDVLHEFTTGCTRVKDCLLPEMAKLLELDDGYFIDQFGGKADAYARFSYYPPCTRPDLVFGLKPHSDGTFFTLLMVDNSVGGLQVLRDGVWYDVPTRPHTLLINLGDQIEIMSNGIFKSPVHRVVTNAEKERLSVALFYSIDPEREIQPADKLIDENHPALYKKVKIKEYIAGLYEHVARGEMVIETAKI</sequence>
<evidence type="ECO:0000313" key="8">
    <source>
        <dbReference type="Proteomes" id="UP000807115"/>
    </source>
</evidence>
<evidence type="ECO:0000256" key="5">
    <source>
        <dbReference type="RuleBase" id="RU003682"/>
    </source>
</evidence>
<evidence type="ECO:0000259" key="6">
    <source>
        <dbReference type="PROSITE" id="PS51471"/>
    </source>
</evidence>
<evidence type="ECO:0000256" key="3">
    <source>
        <dbReference type="ARBA" id="ARBA00023002"/>
    </source>
</evidence>
<dbReference type="InterPro" id="IPR027443">
    <property type="entry name" value="IPNS-like_sf"/>
</dbReference>
<dbReference type="Gene3D" id="2.60.120.330">
    <property type="entry name" value="B-lactam Antibiotic, Isopenicillin N Synthase, Chain"/>
    <property type="match status" value="1"/>
</dbReference>
<dbReference type="PROSITE" id="PS51471">
    <property type="entry name" value="FE2OG_OXY"/>
    <property type="match status" value="1"/>
</dbReference>
<evidence type="ECO:0000256" key="2">
    <source>
        <dbReference type="ARBA" id="ARBA00022723"/>
    </source>
</evidence>
<dbReference type="InterPro" id="IPR005123">
    <property type="entry name" value="Oxoglu/Fe-dep_dioxygenase_dom"/>
</dbReference>
<protein>
    <recommendedName>
        <fullName evidence="6">Fe2OG dioxygenase domain-containing protein</fullName>
    </recommendedName>
</protein>
<dbReference type="GO" id="GO:0046872">
    <property type="term" value="F:metal ion binding"/>
    <property type="evidence" value="ECO:0007669"/>
    <property type="project" value="UniProtKB-KW"/>
</dbReference>
<reference evidence="7" key="2">
    <citation type="submission" date="2020-10" db="EMBL/GenBank/DDBJ databases">
        <authorList>
            <person name="Cooper E.A."/>
            <person name="Brenton Z.W."/>
            <person name="Flinn B.S."/>
            <person name="Jenkins J."/>
            <person name="Shu S."/>
            <person name="Flowers D."/>
            <person name="Luo F."/>
            <person name="Wang Y."/>
            <person name="Xia P."/>
            <person name="Barry K."/>
            <person name="Daum C."/>
            <person name="Lipzen A."/>
            <person name="Yoshinaga Y."/>
            <person name="Schmutz J."/>
            <person name="Saski C."/>
            <person name="Vermerris W."/>
            <person name="Kresovich S."/>
        </authorList>
    </citation>
    <scope>NUCLEOTIDE SEQUENCE</scope>
</reference>
<feature type="domain" description="Fe2OG dioxygenase" evidence="6">
    <location>
        <begin position="213"/>
        <end position="314"/>
    </location>
</feature>
<dbReference type="InterPro" id="IPR050295">
    <property type="entry name" value="Plant_2OG-oxidoreductases"/>
</dbReference>
<keyword evidence="4 5" id="KW-0408">Iron</keyword>
<keyword evidence="2 5" id="KW-0479">Metal-binding</keyword>
<organism evidence="7 8">
    <name type="scientific">Sorghum bicolor</name>
    <name type="common">Sorghum</name>
    <name type="synonym">Sorghum vulgare</name>
    <dbReference type="NCBI Taxonomy" id="4558"/>
    <lineage>
        <taxon>Eukaryota</taxon>
        <taxon>Viridiplantae</taxon>
        <taxon>Streptophyta</taxon>
        <taxon>Embryophyta</taxon>
        <taxon>Tracheophyta</taxon>
        <taxon>Spermatophyta</taxon>
        <taxon>Magnoliopsida</taxon>
        <taxon>Liliopsida</taxon>
        <taxon>Poales</taxon>
        <taxon>Poaceae</taxon>
        <taxon>PACMAD clade</taxon>
        <taxon>Panicoideae</taxon>
        <taxon>Andropogonodae</taxon>
        <taxon>Andropogoneae</taxon>
        <taxon>Sorghinae</taxon>
        <taxon>Sorghum</taxon>
    </lineage>
</organism>
<dbReference type="SUPFAM" id="SSF51197">
    <property type="entry name" value="Clavaminate synthase-like"/>
    <property type="match status" value="1"/>
</dbReference>
<accession>A0A921PZQ5</accession>
<dbReference type="InterPro" id="IPR044861">
    <property type="entry name" value="IPNS-like_FE2OG_OXY"/>
</dbReference>
<dbReference type="AlphaFoldDB" id="A0A921PZQ5"/>
<reference evidence="7" key="1">
    <citation type="journal article" date="2019" name="BMC Genomics">
        <title>A new reference genome for Sorghum bicolor reveals high levels of sequence similarity between sweet and grain genotypes: implications for the genetics of sugar metabolism.</title>
        <authorList>
            <person name="Cooper E.A."/>
            <person name="Brenton Z.W."/>
            <person name="Flinn B.S."/>
            <person name="Jenkins J."/>
            <person name="Shu S."/>
            <person name="Flowers D."/>
            <person name="Luo F."/>
            <person name="Wang Y."/>
            <person name="Xia P."/>
            <person name="Barry K."/>
            <person name="Daum C."/>
            <person name="Lipzen A."/>
            <person name="Yoshinaga Y."/>
            <person name="Schmutz J."/>
            <person name="Saski C."/>
            <person name="Vermerris W."/>
            <person name="Kresovich S."/>
        </authorList>
    </citation>
    <scope>NUCLEOTIDE SEQUENCE</scope>
</reference>
<dbReference type="InterPro" id="IPR026992">
    <property type="entry name" value="DIOX_N"/>
</dbReference>
<dbReference type="Pfam" id="PF14226">
    <property type="entry name" value="DIOX_N"/>
    <property type="match status" value="1"/>
</dbReference>
<name>A0A921PZQ5_SORBI</name>